<evidence type="ECO:0000313" key="5">
    <source>
        <dbReference type="Proteomes" id="UP001217089"/>
    </source>
</evidence>
<dbReference type="PANTHER" id="PTHR23048:SF0">
    <property type="entry name" value="CALMODULIN LIKE 3"/>
    <property type="match status" value="1"/>
</dbReference>
<dbReference type="CDD" id="cd00051">
    <property type="entry name" value="EFh"/>
    <property type="match status" value="2"/>
</dbReference>
<evidence type="ECO:0000313" key="4">
    <source>
        <dbReference type="EMBL" id="KAJ8321854.1"/>
    </source>
</evidence>
<dbReference type="InterPro" id="IPR011992">
    <property type="entry name" value="EF-hand-dom_pair"/>
</dbReference>
<dbReference type="PROSITE" id="PS00018">
    <property type="entry name" value="EF_HAND_1"/>
    <property type="match status" value="3"/>
</dbReference>
<keyword evidence="1" id="KW-0677">Repeat</keyword>
<dbReference type="EMBL" id="JARBDR010000018">
    <property type="protein sequence ID" value="KAJ8321854.1"/>
    <property type="molecule type" value="Genomic_DNA"/>
</dbReference>
<dbReference type="InterPro" id="IPR050230">
    <property type="entry name" value="CALM/Myosin/TropC-like"/>
</dbReference>
<dbReference type="InterPro" id="IPR018247">
    <property type="entry name" value="EF_Hand_1_Ca_BS"/>
</dbReference>
<evidence type="ECO:0000256" key="2">
    <source>
        <dbReference type="ARBA" id="ARBA00022837"/>
    </source>
</evidence>
<reference evidence="4 5" key="1">
    <citation type="submission" date="2022-12" db="EMBL/GenBank/DDBJ databases">
        <title>Chromosome-level genome of Tegillarca granosa.</title>
        <authorList>
            <person name="Kim J."/>
        </authorList>
    </citation>
    <scope>NUCLEOTIDE SEQUENCE [LARGE SCALE GENOMIC DNA]</scope>
    <source>
        <strain evidence="4">Teg-2019</strain>
        <tissue evidence="4">Adductor muscle</tissue>
    </source>
</reference>
<feature type="non-terminal residue" evidence="4">
    <location>
        <position position="1"/>
    </location>
</feature>
<comment type="caution">
    <text evidence="4">The sequence shown here is derived from an EMBL/GenBank/DDBJ whole genome shotgun (WGS) entry which is preliminary data.</text>
</comment>
<gene>
    <name evidence="4" type="ORF">KUTeg_000325</name>
</gene>
<evidence type="ECO:0000256" key="1">
    <source>
        <dbReference type="ARBA" id="ARBA00022737"/>
    </source>
</evidence>
<dbReference type="Pfam" id="PF13499">
    <property type="entry name" value="EF-hand_7"/>
    <property type="match status" value="2"/>
</dbReference>
<evidence type="ECO:0000259" key="3">
    <source>
        <dbReference type="PROSITE" id="PS50222"/>
    </source>
</evidence>
<dbReference type="SUPFAM" id="SSF47473">
    <property type="entry name" value="EF-hand"/>
    <property type="match status" value="1"/>
</dbReference>
<protein>
    <recommendedName>
        <fullName evidence="3">EF-hand domain-containing protein</fullName>
    </recommendedName>
</protein>
<dbReference type="Gene3D" id="1.10.238.10">
    <property type="entry name" value="EF-hand"/>
    <property type="match status" value="2"/>
</dbReference>
<proteinExistence type="predicted"/>
<dbReference type="PROSITE" id="PS50222">
    <property type="entry name" value="EF_HAND_2"/>
    <property type="match status" value="3"/>
</dbReference>
<dbReference type="SMART" id="SM00054">
    <property type="entry name" value="EFh"/>
    <property type="match status" value="3"/>
</dbReference>
<organism evidence="4 5">
    <name type="scientific">Tegillarca granosa</name>
    <name type="common">Malaysian cockle</name>
    <name type="synonym">Anadara granosa</name>
    <dbReference type="NCBI Taxonomy" id="220873"/>
    <lineage>
        <taxon>Eukaryota</taxon>
        <taxon>Metazoa</taxon>
        <taxon>Spiralia</taxon>
        <taxon>Lophotrochozoa</taxon>
        <taxon>Mollusca</taxon>
        <taxon>Bivalvia</taxon>
        <taxon>Autobranchia</taxon>
        <taxon>Pteriomorphia</taxon>
        <taxon>Arcoida</taxon>
        <taxon>Arcoidea</taxon>
        <taxon>Arcidae</taxon>
        <taxon>Tegillarca</taxon>
    </lineage>
</organism>
<name>A0ABQ9FXB6_TEGGR</name>
<feature type="domain" description="EF-hand" evidence="3">
    <location>
        <begin position="43"/>
        <end position="78"/>
    </location>
</feature>
<feature type="domain" description="EF-hand" evidence="3">
    <location>
        <begin position="7"/>
        <end position="42"/>
    </location>
</feature>
<dbReference type="PANTHER" id="PTHR23048">
    <property type="entry name" value="MYOSIN LIGHT CHAIN 1, 3"/>
    <property type="match status" value="1"/>
</dbReference>
<dbReference type="PRINTS" id="PR00450">
    <property type="entry name" value="RECOVERIN"/>
</dbReference>
<keyword evidence="5" id="KW-1185">Reference proteome</keyword>
<feature type="domain" description="EF-hand" evidence="3">
    <location>
        <begin position="81"/>
        <end position="116"/>
    </location>
</feature>
<dbReference type="Proteomes" id="UP001217089">
    <property type="component" value="Unassembled WGS sequence"/>
</dbReference>
<keyword evidence="2" id="KW-0106">Calcium</keyword>
<dbReference type="InterPro" id="IPR002048">
    <property type="entry name" value="EF_hand_dom"/>
</dbReference>
<accession>A0ABQ9FXB6</accession>
<sequence length="144" mass="16557">TKYNFVFLFLDIQKAFAFFDKDENGKISATEIGIVMKSLGQNPSEKELNDIVREVDKNGDGEIDFDEFFNMMLRKYQQKESGDEVIRRAFKVFDRDGDGQITMSELKSVLSHIGEKITDKDCEKLMKEADINGDGVINYDGRYD</sequence>